<comment type="caution">
    <text evidence="5">The sequence shown here is derived from an EMBL/GenBank/DDBJ whole genome shotgun (WGS) entry which is preliminary data.</text>
</comment>
<dbReference type="GO" id="GO:0071986">
    <property type="term" value="C:Ragulator complex"/>
    <property type="evidence" value="ECO:0007669"/>
    <property type="project" value="InterPro"/>
</dbReference>
<keyword evidence="3" id="KW-0458">Lysosome</keyword>
<proteinExistence type="inferred from homology"/>
<evidence type="ECO:0000256" key="1">
    <source>
        <dbReference type="ARBA" id="ARBA00004371"/>
    </source>
</evidence>
<evidence type="ECO:0000256" key="2">
    <source>
        <dbReference type="ARBA" id="ARBA00010627"/>
    </source>
</evidence>
<sequence length="93" mass="10230">MDSLPNQLGYLLLDEDGAVIASNGDLENDERIGSIIVKMLRAAKKQELGLGDAKDGFQRMTINYPDHCYIVCVSNKRIHVAKRLVSPSSEVIA</sequence>
<evidence type="ECO:0000256" key="3">
    <source>
        <dbReference type="ARBA" id="ARBA00023228"/>
    </source>
</evidence>
<accession>A0A162DA62</accession>
<name>A0A162DA62_9CRUS</name>
<dbReference type="Proteomes" id="UP000076858">
    <property type="component" value="Unassembled WGS sequence"/>
</dbReference>
<evidence type="ECO:0000256" key="4">
    <source>
        <dbReference type="ARBA" id="ARBA00032690"/>
    </source>
</evidence>
<gene>
    <name evidence="5" type="ORF">APZ42_032071</name>
</gene>
<evidence type="ECO:0000313" key="6">
    <source>
        <dbReference type="Proteomes" id="UP000076858"/>
    </source>
</evidence>
<organism evidence="5 6">
    <name type="scientific">Daphnia magna</name>
    <dbReference type="NCBI Taxonomy" id="35525"/>
    <lineage>
        <taxon>Eukaryota</taxon>
        <taxon>Metazoa</taxon>
        <taxon>Ecdysozoa</taxon>
        <taxon>Arthropoda</taxon>
        <taxon>Crustacea</taxon>
        <taxon>Branchiopoda</taxon>
        <taxon>Diplostraca</taxon>
        <taxon>Cladocera</taxon>
        <taxon>Anomopoda</taxon>
        <taxon>Daphniidae</taxon>
        <taxon>Daphnia</taxon>
    </lineage>
</organism>
<dbReference type="STRING" id="35525.A0A162DA62"/>
<dbReference type="EMBL" id="LRGB01003032">
    <property type="protein sequence ID" value="KZS04875.1"/>
    <property type="molecule type" value="Genomic_DNA"/>
</dbReference>
<dbReference type="AlphaFoldDB" id="A0A162DA62"/>
<comment type="subcellular location">
    <subcellularLocation>
        <location evidence="1">Lysosome</location>
    </subcellularLocation>
</comment>
<protein>
    <recommendedName>
        <fullName evidence="4">Late endosomal/lysosomal adaptor and MAPK and MTOR activator 4</fullName>
    </recommendedName>
</protein>
<dbReference type="PANTHER" id="PTHR33967:SF1">
    <property type="entry name" value="RAGULATOR COMPLEX PROTEIN LAMTOR4"/>
    <property type="match status" value="1"/>
</dbReference>
<evidence type="ECO:0000313" key="5">
    <source>
        <dbReference type="EMBL" id="KZS04875.1"/>
    </source>
</evidence>
<dbReference type="GO" id="GO:0032008">
    <property type="term" value="P:positive regulation of TOR signaling"/>
    <property type="evidence" value="ECO:0007669"/>
    <property type="project" value="InterPro"/>
</dbReference>
<comment type="similarity">
    <text evidence="2">Belongs to the LAMTOR4 family.</text>
</comment>
<dbReference type="PANTHER" id="PTHR33967">
    <property type="entry name" value="RAGULATOR COMPLEX PROTEIN LAMTOR4"/>
    <property type="match status" value="1"/>
</dbReference>
<dbReference type="InterPro" id="IPR034601">
    <property type="entry name" value="LAMTOR4"/>
</dbReference>
<reference evidence="5 6" key="1">
    <citation type="submission" date="2016-03" db="EMBL/GenBank/DDBJ databases">
        <title>EvidentialGene: Evidence-directed Construction of Genes on Genomes.</title>
        <authorList>
            <person name="Gilbert D.G."/>
            <person name="Choi J.-H."/>
            <person name="Mockaitis K."/>
            <person name="Colbourne J."/>
            <person name="Pfrender M."/>
        </authorList>
    </citation>
    <scope>NUCLEOTIDE SEQUENCE [LARGE SCALE GENOMIC DNA]</scope>
    <source>
        <strain evidence="5 6">Xinb3</strain>
        <tissue evidence="5">Complete organism</tissue>
    </source>
</reference>
<keyword evidence="6" id="KW-1185">Reference proteome</keyword>
<dbReference type="GO" id="GO:0005764">
    <property type="term" value="C:lysosome"/>
    <property type="evidence" value="ECO:0007669"/>
    <property type="project" value="UniProtKB-SubCell"/>
</dbReference>
<dbReference type="OrthoDB" id="275011at2759"/>
<dbReference type="GO" id="GO:0071230">
    <property type="term" value="P:cellular response to amino acid stimulus"/>
    <property type="evidence" value="ECO:0007669"/>
    <property type="project" value="InterPro"/>
</dbReference>
<dbReference type="GO" id="GO:0005085">
    <property type="term" value="F:guanyl-nucleotide exchange factor activity"/>
    <property type="evidence" value="ECO:0007669"/>
    <property type="project" value="TreeGrafter"/>
</dbReference>